<gene>
    <name evidence="1" type="ORF">GCM10014715_63030</name>
</gene>
<keyword evidence="2" id="KW-1185">Reference proteome</keyword>
<protein>
    <submittedName>
        <fullName evidence="1">Uncharacterized protein</fullName>
    </submittedName>
</protein>
<dbReference type="AlphaFoldDB" id="A0A919ACT1"/>
<dbReference type="RefSeq" id="WP_189905643.1">
    <property type="nucleotide sequence ID" value="NZ_BNBC01000037.1"/>
</dbReference>
<accession>A0A919ACT1</accession>
<dbReference type="Proteomes" id="UP000641386">
    <property type="component" value="Unassembled WGS sequence"/>
</dbReference>
<proteinExistence type="predicted"/>
<evidence type="ECO:0000313" key="2">
    <source>
        <dbReference type="Proteomes" id="UP000641386"/>
    </source>
</evidence>
<evidence type="ECO:0000313" key="1">
    <source>
        <dbReference type="EMBL" id="GHE98259.1"/>
    </source>
</evidence>
<dbReference type="Gene3D" id="3.10.450.50">
    <property type="match status" value="1"/>
</dbReference>
<organism evidence="1 2">
    <name type="scientific">Streptomyces spiralis</name>
    <dbReference type="NCBI Taxonomy" id="66376"/>
    <lineage>
        <taxon>Bacteria</taxon>
        <taxon>Bacillati</taxon>
        <taxon>Actinomycetota</taxon>
        <taxon>Actinomycetes</taxon>
        <taxon>Kitasatosporales</taxon>
        <taxon>Streptomycetaceae</taxon>
        <taxon>Streptomyces</taxon>
    </lineage>
</organism>
<reference evidence="1" key="1">
    <citation type="journal article" date="2014" name="Int. J. Syst. Evol. Microbiol.">
        <title>Complete genome sequence of Corynebacterium casei LMG S-19264T (=DSM 44701T), isolated from a smear-ripened cheese.</title>
        <authorList>
            <consortium name="US DOE Joint Genome Institute (JGI-PGF)"/>
            <person name="Walter F."/>
            <person name="Albersmeier A."/>
            <person name="Kalinowski J."/>
            <person name="Ruckert C."/>
        </authorList>
    </citation>
    <scope>NUCLEOTIDE SEQUENCE</scope>
    <source>
        <strain evidence="1">JCM 3302</strain>
    </source>
</reference>
<sequence length="137" mass="15134">MADTERGDADRQGLSYYPWWLDDLADDATLEGGAMNGTAQGAEAVRAIVVKARELYEFQDFSFTGDFGDNGFLEIYESSVQGEPVKVVVTVTRNAEGQAQSLAVLHRPRSSLLLFSRLMHERFAGTPLAEHFLSDES</sequence>
<comment type="caution">
    <text evidence="1">The sequence shown here is derived from an EMBL/GenBank/DDBJ whole genome shotgun (WGS) entry which is preliminary data.</text>
</comment>
<dbReference type="EMBL" id="BNBC01000037">
    <property type="protein sequence ID" value="GHE98259.1"/>
    <property type="molecule type" value="Genomic_DNA"/>
</dbReference>
<reference evidence="1" key="2">
    <citation type="submission" date="2020-09" db="EMBL/GenBank/DDBJ databases">
        <authorList>
            <person name="Sun Q."/>
            <person name="Ohkuma M."/>
        </authorList>
    </citation>
    <scope>NUCLEOTIDE SEQUENCE</scope>
    <source>
        <strain evidence="1">JCM 3302</strain>
    </source>
</reference>
<name>A0A919ACT1_9ACTN</name>